<name>A0A0A9DJA8_ARUDO</name>
<reference evidence="2" key="2">
    <citation type="journal article" date="2015" name="Data Brief">
        <title>Shoot transcriptome of the giant reed, Arundo donax.</title>
        <authorList>
            <person name="Barrero R.A."/>
            <person name="Guerrero F.D."/>
            <person name="Moolhuijzen P."/>
            <person name="Goolsby J.A."/>
            <person name="Tidwell J."/>
            <person name="Bellgard S.E."/>
            <person name="Bellgard M.I."/>
        </authorList>
    </citation>
    <scope>NUCLEOTIDE SEQUENCE</scope>
    <source>
        <tissue evidence="2">Shoot tissue taken approximately 20 cm above the soil surface</tissue>
    </source>
</reference>
<dbReference type="AlphaFoldDB" id="A0A0A9DJA8"/>
<accession>A0A0A9DJA8</accession>
<sequence>MTHMYPPQVLKHGECPDLSPGTVPKVPPISPRHENSFTCFFSSQTHTTAPQVSSITS</sequence>
<evidence type="ECO:0000256" key="1">
    <source>
        <dbReference type="SAM" id="MobiDB-lite"/>
    </source>
</evidence>
<dbReference type="EMBL" id="GBRH01209999">
    <property type="protein sequence ID" value="JAD87896.1"/>
    <property type="molecule type" value="Transcribed_RNA"/>
</dbReference>
<organism evidence="2">
    <name type="scientific">Arundo donax</name>
    <name type="common">Giant reed</name>
    <name type="synonym">Donax arundinaceus</name>
    <dbReference type="NCBI Taxonomy" id="35708"/>
    <lineage>
        <taxon>Eukaryota</taxon>
        <taxon>Viridiplantae</taxon>
        <taxon>Streptophyta</taxon>
        <taxon>Embryophyta</taxon>
        <taxon>Tracheophyta</taxon>
        <taxon>Spermatophyta</taxon>
        <taxon>Magnoliopsida</taxon>
        <taxon>Liliopsida</taxon>
        <taxon>Poales</taxon>
        <taxon>Poaceae</taxon>
        <taxon>PACMAD clade</taxon>
        <taxon>Arundinoideae</taxon>
        <taxon>Arundineae</taxon>
        <taxon>Arundo</taxon>
    </lineage>
</organism>
<evidence type="ECO:0000313" key="2">
    <source>
        <dbReference type="EMBL" id="JAD87896.1"/>
    </source>
</evidence>
<feature type="region of interest" description="Disordered" evidence="1">
    <location>
        <begin position="1"/>
        <end position="21"/>
    </location>
</feature>
<protein>
    <submittedName>
        <fullName evidence="2">Uncharacterized protein</fullName>
    </submittedName>
</protein>
<proteinExistence type="predicted"/>
<reference evidence="2" key="1">
    <citation type="submission" date="2014-09" db="EMBL/GenBank/DDBJ databases">
        <authorList>
            <person name="Magalhaes I.L.F."/>
            <person name="Oliveira U."/>
            <person name="Santos F.R."/>
            <person name="Vidigal T.H.D.A."/>
            <person name="Brescovit A.D."/>
            <person name="Santos A.J."/>
        </authorList>
    </citation>
    <scope>NUCLEOTIDE SEQUENCE</scope>
    <source>
        <tissue evidence="2">Shoot tissue taken approximately 20 cm above the soil surface</tissue>
    </source>
</reference>